<dbReference type="AlphaFoldDB" id="A0A1F7YF98"/>
<evidence type="ECO:0008006" key="3">
    <source>
        <dbReference type="Google" id="ProtNLM"/>
    </source>
</evidence>
<organism evidence="1 2">
    <name type="scientific">Candidatus Woesebacteria bacterium RIFCSPHIGHO2_01_FULL_39_28</name>
    <dbReference type="NCBI Taxonomy" id="1802496"/>
    <lineage>
        <taxon>Bacteria</taxon>
        <taxon>Candidatus Woeseibacteriota</taxon>
    </lineage>
</organism>
<dbReference type="SUPFAM" id="SSF47336">
    <property type="entry name" value="ACP-like"/>
    <property type="match status" value="1"/>
</dbReference>
<protein>
    <recommendedName>
        <fullName evidence="3">Carrier domain-containing protein</fullName>
    </recommendedName>
</protein>
<evidence type="ECO:0000313" key="1">
    <source>
        <dbReference type="EMBL" id="OGM25175.1"/>
    </source>
</evidence>
<proteinExistence type="predicted"/>
<comment type="caution">
    <text evidence="1">The sequence shown here is derived from an EMBL/GenBank/DDBJ whole genome shotgun (WGS) entry which is preliminary data.</text>
</comment>
<sequence length="82" mass="9392">MSQQKTKTPKDIIKMIATQLGIETDDISMEDSLKNDLHMTLKDLSELANLLLEKGFPEDKIDFSEIETVEDLINKLILEEEI</sequence>
<dbReference type="EMBL" id="MGGI01000022">
    <property type="protein sequence ID" value="OGM25175.1"/>
    <property type="molecule type" value="Genomic_DNA"/>
</dbReference>
<dbReference type="InterPro" id="IPR036736">
    <property type="entry name" value="ACP-like_sf"/>
</dbReference>
<gene>
    <name evidence="1" type="ORF">A2627_00195</name>
</gene>
<dbReference type="Proteomes" id="UP000178851">
    <property type="component" value="Unassembled WGS sequence"/>
</dbReference>
<accession>A0A1F7YF98</accession>
<name>A0A1F7YF98_9BACT</name>
<evidence type="ECO:0000313" key="2">
    <source>
        <dbReference type="Proteomes" id="UP000178851"/>
    </source>
</evidence>
<reference evidence="1 2" key="1">
    <citation type="journal article" date="2016" name="Nat. Commun.">
        <title>Thousands of microbial genomes shed light on interconnected biogeochemical processes in an aquifer system.</title>
        <authorList>
            <person name="Anantharaman K."/>
            <person name="Brown C.T."/>
            <person name="Hug L.A."/>
            <person name="Sharon I."/>
            <person name="Castelle C.J."/>
            <person name="Probst A.J."/>
            <person name="Thomas B.C."/>
            <person name="Singh A."/>
            <person name="Wilkins M.J."/>
            <person name="Karaoz U."/>
            <person name="Brodie E.L."/>
            <person name="Williams K.H."/>
            <person name="Hubbard S.S."/>
            <person name="Banfield J.F."/>
        </authorList>
    </citation>
    <scope>NUCLEOTIDE SEQUENCE [LARGE SCALE GENOMIC DNA]</scope>
</reference>